<dbReference type="EMBL" id="FWWV01000003">
    <property type="protein sequence ID" value="SMB80670.1"/>
    <property type="molecule type" value="Genomic_DNA"/>
</dbReference>
<proteinExistence type="predicted"/>
<dbReference type="Gene3D" id="2.160.20.160">
    <property type="match status" value="2"/>
</dbReference>
<feature type="region of interest" description="Disordered" evidence="1">
    <location>
        <begin position="269"/>
        <end position="289"/>
    </location>
</feature>
<reference evidence="3" key="1">
    <citation type="submission" date="2017-04" db="EMBL/GenBank/DDBJ databases">
        <authorList>
            <person name="Varghese N."/>
            <person name="Submissions S."/>
        </authorList>
    </citation>
    <scope>NUCLEOTIDE SEQUENCE [LARGE SCALE GENOMIC DNA]</scope>
    <source>
        <strain evidence="3">DSM 23072</strain>
    </source>
</reference>
<dbReference type="Proteomes" id="UP000192408">
    <property type="component" value="Unassembled WGS sequence"/>
</dbReference>
<dbReference type="RefSeq" id="WP_084255981.1">
    <property type="nucleotide sequence ID" value="NZ_FWWV01000003.1"/>
</dbReference>
<protein>
    <submittedName>
        <fullName evidence="2">Uncharacterized protein</fullName>
    </submittedName>
</protein>
<dbReference type="AlphaFoldDB" id="A0A1W1UHX0"/>
<dbReference type="STRING" id="1122938.SAMN05660772_01679"/>
<feature type="compositionally biased region" description="Polar residues" evidence="1">
    <location>
        <begin position="269"/>
        <end position="281"/>
    </location>
</feature>
<keyword evidence="3" id="KW-1185">Reference proteome</keyword>
<accession>A0A1W1UHX0</accession>
<evidence type="ECO:0000256" key="1">
    <source>
        <dbReference type="SAM" id="MobiDB-lite"/>
    </source>
</evidence>
<name>A0A1W1UHX0_9PAST</name>
<gene>
    <name evidence="2" type="ORF">SAMN05660772_01679</name>
</gene>
<evidence type="ECO:0000313" key="2">
    <source>
        <dbReference type="EMBL" id="SMB80670.1"/>
    </source>
</evidence>
<evidence type="ECO:0000313" key="3">
    <source>
        <dbReference type="Proteomes" id="UP000192408"/>
    </source>
</evidence>
<organism evidence="2 3">
    <name type="scientific">Pasteurella testudinis DSM 23072</name>
    <dbReference type="NCBI Taxonomy" id="1122938"/>
    <lineage>
        <taxon>Bacteria</taxon>
        <taxon>Pseudomonadati</taxon>
        <taxon>Pseudomonadota</taxon>
        <taxon>Gammaproteobacteria</taxon>
        <taxon>Pasteurellales</taxon>
        <taxon>Pasteurellaceae</taxon>
        <taxon>Pasteurella</taxon>
    </lineage>
</organism>
<dbReference type="PRINTS" id="PR00313">
    <property type="entry name" value="CABNDNGRPT"/>
</dbReference>
<dbReference type="Gene3D" id="2.60.40.60">
    <property type="entry name" value="Cadherins"/>
    <property type="match status" value="1"/>
</dbReference>
<sequence length="825" mass="86470">MPVNRTANNKNLSLKPFAENQATDMPRIWAMNGALKVAPSQENSTELKIQLMDSQGEAQTVIVTKNAENQWIRSGRIQNSKPNGLSLDPKSGEVTIEKKFLLFGSKLIVNDTNGKMAQVETNVLFQPVFSQETASFKYFENHLIKNPIATVEATDEDNKIKEYLFVHTNGAMSARSEDGKYAINTKGEIYLTVSGGGALISTNSELSQVDSNDYETSTNQFGNYNIIAVDQTNLVSEELAVTFKVNDVSALPFLYYNMDSTNGINSGSVDGANSVTNNQRTSTDKTDPNFMFTSEDADKILIGYTESGNFLTGTGWGNVERGAVLSTLAGDDYVQLSQSVGSNNMDGGIDLGSSDNTLLVGNDIIGGSTRSWVVSGDGNDTIIVGDFGNNVGDRDDIQNATVLTGGGNDTLRLQGGNVKAGSLIDMGAGNDSIVLTDLAKDSALRSDRRLDTTERNSGLNSGGSLQGGSVVVLGAGDDSIDIKRDFDNSLIIGGVADGVTLKAGSTSNEMDTQALTRKDDGSDNGVDTVYIGFEMKNNAKAYLGAGDDVMSIGTENGGTGNISGSSIIDMGAGNDVLTVGVHNGSVGNVDGSGTQINMGEGNDTVTIKGIVQNGAKIDMGEGNNVLTIGGGVNNSSVITFGSGDDQLTINGQLGVGTGNPAISMGAGNDTVTWGGTTISSTNKINGGSGIDTLILTTTVNTKTGSGVTNLSSEKFENFEVIQMTQSGQSVDIRYKDLLDDTQNSQALRIKGVNGSVVDLGQNNWTSDALNGTQNLQDNTVSGKSGTWQKGASISEGGITYDVYHHSAAGTDTSNDVYIQTGIIVI</sequence>